<feature type="transmembrane region" description="Helical" evidence="5">
    <location>
        <begin position="422"/>
        <end position="446"/>
    </location>
</feature>
<proteinExistence type="predicted"/>
<reference evidence="6" key="1">
    <citation type="journal article" date="2023" name="Int. J. Syst. Evol. Microbiol.">
        <title>Sinisalibacter aestuarii sp. nov., isolated from estuarine sediment of the Arakawa River.</title>
        <authorList>
            <person name="Arafat S.T."/>
            <person name="Hirano S."/>
            <person name="Sato A."/>
            <person name="Takeuchi K."/>
            <person name="Yasuda T."/>
            <person name="Terahara T."/>
            <person name="Hamada M."/>
            <person name="Kobayashi T."/>
        </authorList>
    </citation>
    <scope>NUCLEOTIDE SEQUENCE</scope>
    <source>
        <strain evidence="6">B-399</strain>
    </source>
</reference>
<feature type="transmembrane region" description="Helical" evidence="5">
    <location>
        <begin position="95"/>
        <end position="113"/>
    </location>
</feature>
<keyword evidence="2 5" id="KW-0812">Transmembrane</keyword>
<feature type="transmembrane region" description="Helical" evidence="5">
    <location>
        <begin position="155"/>
        <end position="174"/>
    </location>
</feature>
<keyword evidence="4 5" id="KW-0472">Membrane</keyword>
<protein>
    <submittedName>
        <fullName evidence="6">Citrate transporter</fullName>
    </submittedName>
</protein>
<dbReference type="PANTHER" id="PTHR10283">
    <property type="entry name" value="SOLUTE CARRIER FAMILY 13 MEMBER"/>
    <property type="match status" value="1"/>
</dbReference>
<dbReference type="Pfam" id="PF00939">
    <property type="entry name" value="Na_sulph_symp"/>
    <property type="match status" value="1"/>
</dbReference>
<evidence type="ECO:0000256" key="5">
    <source>
        <dbReference type="SAM" id="Phobius"/>
    </source>
</evidence>
<feature type="transmembrane region" description="Helical" evidence="5">
    <location>
        <begin position="119"/>
        <end position="134"/>
    </location>
</feature>
<comment type="subcellular location">
    <subcellularLocation>
        <location evidence="1">Membrane</location>
        <topology evidence="1">Multi-pass membrane protein</topology>
    </subcellularLocation>
</comment>
<evidence type="ECO:0000313" key="7">
    <source>
        <dbReference type="Proteomes" id="UP001144205"/>
    </source>
</evidence>
<feature type="transmembrane region" description="Helical" evidence="5">
    <location>
        <begin position="246"/>
        <end position="272"/>
    </location>
</feature>
<feature type="transmembrane region" description="Helical" evidence="5">
    <location>
        <begin position="467"/>
        <end position="490"/>
    </location>
</feature>
<organism evidence="6 7">
    <name type="scientific">Sinisalibacter aestuarii</name>
    <dbReference type="NCBI Taxonomy" id="2949426"/>
    <lineage>
        <taxon>Bacteria</taxon>
        <taxon>Pseudomonadati</taxon>
        <taxon>Pseudomonadota</taxon>
        <taxon>Alphaproteobacteria</taxon>
        <taxon>Rhodobacterales</taxon>
        <taxon>Roseobacteraceae</taxon>
        <taxon>Sinisalibacter</taxon>
    </lineage>
</organism>
<comment type="caution">
    <text evidence="6">The sequence shown here is derived from an EMBL/GenBank/DDBJ whole genome shotgun (WGS) entry which is preliminary data.</text>
</comment>
<name>A0ABQ5LRC7_9RHOB</name>
<gene>
    <name evidence="6" type="ORF">STA1M1_14250</name>
</gene>
<dbReference type="InterPro" id="IPR001898">
    <property type="entry name" value="SLC13A/DASS"/>
</dbReference>
<feature type="transmembrane region" description="Helical" evidence="5">
    <location>
        <begin position="298"/>
        <end position="331"/>
    </location>
</feature>
<evidence type="ECO:0000256" key="4">
    <source>
        <dbReference type="ARBA" id="ARBA00023136"/>
    </source>
</evidence>
<evidence type="ECO:0000256" key="1">
    <source>
        <dbReference type="ARBA" id="ARBA00004141"/>
    </source>
</evidence>
<dbReference type="EMBL" id="BROH01000003">
    <property type="protein sequence ID" value="GKY87556.1"/>
    <property type="molecule type" value="Genomic_DNA"/>
</dbReference>
<dbReference type="Proteomes" id="UP001144205">
    <property type="component" value="Unassembled WGS sequence"/>
</dbReference>
<feature type="transmembrane region" description="Helical" evidence="5">
    <location>
        <begin position="69"/>
        <end position="88"/>
    </location>
</feature>
<feature type="transmembrane region" description="Helical" evidence="5">
    <location>
        <begin position="351"/>
        <end position="377"/>
    </location>
</feature>
<evidence type="ECO:0000256" key="3">
    <source>
        <dbReference type="ARBA" id="ARBA00022989"/>
    </source>
</evidence>
<evidence type="ECO:0000313" key="6">
    <source>
        <dbReference type="EMBL" id="GKY87556.1"/>
    </source>
</evidence>
<feature type="transmembrane region" description="Helical" evidence="5">
    <location>
        <begin position="389"/>
        <end position="410"/>
    </location>
</feature>
<dbReference type="PANTHER" id="PTHR10283:SF92">
    <property type="entry name" value="LOW-AFFINITY PHOSPHATE TRANSPORTER PHO91"/>
    <property type="match status" value="1"/>
</dbReference>
<evidence type="ECO:0000256" key="2">
    <source>
        <dbReference type="ARBA" id="ARBA00022692"/>
    </source>
</evidence>
<keyword evidence="3 5" id="KW-1133">Transmembrane helix</keyword>
<feature type="transmembrane region" description="Helical" evidence="5">
    <location>
        <begin position="180"/>
        <end position="197"/>
    </location>
</feature>
<sequence>MQALALSRAGAGRWHLAICAGFGHNTDMTAPSSPATRSHDRRRLAKIAGLALVTGATALAAFTAMEPRMAATAVLTVVCIGLWATALVPEYWTGFAFFLAAMLLHLAPAEVVFSGFHSSTFWLLFSGLVLGAAIKHTGLGKRSAALLARMLGRRYWQVIAGIVLFGVGLAFIMPSSMGRVVMLVPIIIALADHMGYGPDDKGRIGMLMAGAFGTFAPAFTILPANVPNMILTGMAEAQYGQHLSYFTYMLLHFPVLGALKAGVVVGLILWLFPDRDPAPVPADDRAATPMNASERRLIALLALALLLWFTDALHGMSPAWVGLGAALYALWPGSGLTSKTVLNEDISYGPLFFIAAIMGLGAVSSATGLGETLVAMMSEQAGFATDRPVGNVVGLALISTLVATVTNLPSVPAIMTPLAGELAVATGLPLATVLMTQVLAFSNVLLPHQAPPLVMATQVAKLPSGALLRMTLSLFALTLLVLTPLDLVWWHVLGLL</sequence>
<keyword evidence="7" id="KW-1185">Reference proteome</keyword>
<feature type="transmembrane region" description="Helical" evidence="5">
    <location>
        <begin position="204"/>
        <end position="226"/>
    </location>
</feature>
<feature type="transmembrane region" description="Helical" evidence="5">
    <location>
        <begin position="44"/>
        <end position="63"/>
    </location>
</feature>
<accession>A0ABQ5LRC7</accession>